<proteinExistence type="predicted"/>
<keyword evidence="2" id="KW-0732">Signal</keyword>
<keyword evidence="1" id="KW-1133">Transmembrane helix</keyword>
<dbReference type="AlphaFoldDB" id="A0A8J2X101"/>
<comment type="caution">
    <text evidence="3">The sequence shown here is derived from an EMBL/GenBank/DDBJ whole genome shotgun (WGS) entry which is preliminary data.</text>
</comment>
<gene>
    <name evidence="3" type="ORF">PECAL_5P10010</name>
</gene>
<name>A0A8J2X101_9STRA</name>
<keyword evidence="1" id="KW-0812">Transmembrane</keyword>
<sequence>MRWQGAAAAVWAVGAMGLSFRDLDVAVLDGPDLIRLPRLLRRLRDEVRARDPDAAYARGCLRGACAGGRGVAYVRHADDRAPGPGAYSLHVGAFGPRGELEGPGVLCAGGGGDEAGGAACAGGVYAGRFRNDSLARGTLADPAAAEEYAGDFGADLRYDGLGVRTVAAMTRAGEFKRGAWKRAQRTGSAEAARRAARGAAQAAKAAAALLHDQAVWTKRRSRCMLCAPPDGDLRAPAPSGRTTGAGLWYLWPWTSPLWLCLAAFALLAAWAYRLRRLAAPGRRVRRPPPAARAPRGG</sequence>
<feature type="transmembrane region" description="Helical" evidence="1">
    <location>
        <begin position="248"/>
        <end position="272"/>
    </location>
</feature>
<accession>A0A8J2X101</accession>
<keyword evidence="4" id="KW-1185">Reference proteome</keyword>
<organism evidence="3 4">
    <name type="scientific">Pelagomonas calceolata</name>
    <dbReference type="NCBI Taxonomy" id="35677"/>
    <lineage>
        <taxon>Eukaryota</taxon>
        <taxon>Sar</taxon>
        <taxon>Stramenopiles</taxon>
        <taxon>Ochrophyta</taxon>
        <taxon>Pelagophyceae</taxon>
        <taxon>Pelagomonadales</taxon>
        <taxon>Pelagomonadaceae</taxon>
        <taxon>Pelagomonas</taxon>
    </lineage>
</organism>
<keyword evidence="1" id="KW-0472">Membrane</keyword>
<feature type="signal peptide" evidence="2">
    <location>
        <begin position="1"/>
        <end position="17"/>
    </location>
</feature>
<evidence type="ECO:0000256" key="1">
    <source>
        <dbReference type="SAM" id="Phobius"/>
    </source>
</evidence>
<dbReference type="Proteomes" id="UP000789595">
    <property type="component" value="Unassembled WGS sequence"/>
</dbReference>
<evidence type="ECO:0000313" key="4">
    <source>
        <dbReference type="Proteomes" id="UP000789595"/>
    </source>
</evidence>
<evidence type="ECO:0000256" key="2">
    <source>
        <dbReference type="SAM" id="SignalP"/>
    </source>
</evidence>
<reference evidence="3" key="1">
    <citation type="submission" date="2021-11" db="EMBL/GenBank/DDBJ databases">
        <authorList>
            <consortium name="Genoscope - CEA"/>
            <person name="William W."/>
        </authorList>
    </citation>
    <scope>NUCLEOTIDE SEQUENCE</scope>
</reference>
<evidence type="ECO:0000313" key="3">
    <source>
        <dbReference type="EMBL" id="CAH0376417.1"/>
    </source>
</evidence>
<protein>
    <submittedName>
        <fullName evidence="3">Uncharacterized protein</fullName>
    </submittedName>
</protein>
<feature type="chain" id="PRO_5035295487" evidence="2">
    <location>
        <begin position="18"/>
        <end position="297"/>
    </location>
</feature>
<dbReference type="EMBL" id="CAKKNE010000005">
    <property type="protein sequence ID" value="CAH0376417.1"/>
    <property type="molecule type" value="Genomic_DNA"/>
</dbReference>